<protein>
    <submittedName>
        <fullName evidence="1">Uncharacterized protein</fullName>
    </submittedName>
</protein>
<sequence length="37" mass="4109">MIQGFASALRAIHSVVVAQDDYRLSFQSGRKTRSQLA</sequence>
<dbReference type="AlphaFoldDB" id="A0A482M6U9"/>
<proteinExistence type="predicted"/>
<evidence type="ECO:0000313" key="1">
    <source>
        <dbReference type="EMBL" id="QBQ68577.1"/>
    </source>
</evidence>
<dbReference type="EMBL" id="MH909349">
    <property type="protein sequence ID" value="QBQ68577.1"/>
    <property type="molecule type" value="Genomic_DNA"/>
</dbReference>
<accession>A0A482M6U9</accession>
<organism evidence="1">
    <name type="scientific">Klebsiella pneumoniae</name>
    <dbReference type="NCBI Taxonomy" id="573"/>
    <lineage>
        <taxon>Bacteria</taxon>
        <taxon>Pseudomonadati</taxon>
        <taxon>Pseudomonadota</taxon>
        <taxon>Gammaproteobacteria</taxon>
        <taxon>Enterobacterales</taxon>
        <taxon>Enterobacteriaceae</taxon>
        <taxon>Klebsiella/Raoultella group</taxon>
        <taxon>Klebsiella</taxon>
        <taxon>Klebsiella pneumoniae complex</taxon>
    </lineage>
</organism>
<geneLocation type="plasmid" evidence="1">
    <name>pA1705-NDM</name>
</geneLocation>
<reference evidence="1" key="1">
    <citation type="submission" date="2018-09" db="EMBL/GenBank/DDBJ databases">
        <authorList>
            <person name="Zhou D."/>
        </authorList>
    </citation>
    <scope>NUCLEOTIDE SEQUENCE</scope>
    <source>
        <strain evidence="1">A1705</strain>
        <plasmid evidence="1">pA1705-NDM</plasmid>
    </source>
</reference>
<keyword evidence="1" id="KW-0614">Plasmid</keyword>
<name>A0A482M6U9_KLEPN</name>